<keyword evidence="11" id="KW-0479">Metal-binding</keyword>
<keyword evidence="12" id="KW-1185">Reference proteome</keyword>
<accession>A0A6P7XRQ0</accession>
<evidence type="ECO:0000256" key="4">
    <source>
        <dbReference type="ARBA" id="ARBA00022679"/>
    </source>
</evidence>
<evidence type="ECO:0000256" key="6">
    <source>
        <dbReference type="ARBA" id="ARBA00022968"/>
    </source>
</evidence>
<keyword evidence="4" id="KW-0808">Transferase</keyword>
<dbReference type="FunFam" id="3.90.550.10:FF:000022">
    <property type="entry name" value="Histo-blood group ABO system transferase"/>
    <property type="match status" value="1"/>
</dbReference>
<dbReference type="Gene3D" id="3.90.550.10">
    <property type="entry name" value="Spore Coat Polysaccharide Biosynthesis Protein SpsA, Chain A"/>
    <property type="match status" value="1"/>
</dbReference>
<dbReference type="GO" id="GO:0046872">
    <property type="term" value="F:metal ion binding"/>
    <property type="evidence" value="ECO:0007669"/>
    <property type="project" value="UniProtKB-KW"/>
</dbReference>
<keyword evidence="11" id="KW-0464">Manganese</keyword>
<evidence type="ECO:0000256" key="5">
    <source>
        <dbReference type="ARBA" id="ARBA00022692"/>
    </source>
</evidence>
<dbReference type="KEGG" id="muo:115466314"/>
<comment type="similarity">
    <text evidence="2">Belongs to the glycosyltransferase 6 family.</text>
</comment>
<feature type="active site" description="Nucleophile" evidence="9">
    <location>
        <position position="292"/>
    </location>
</feature>
<comment type="cofactor">
    <cofactor evidence="11">
        <name>Mn(2+)</name>
        <dbReference type="ChEBI" id="CHEBI:29035"/>
    </cofactor>
    <text evidence="11">Binds 1 Mn(2+) ion per subunit.</text>
</comment>
<evidence type="ECO:0000256" key="3">
    <source>
        <dbReference type="ARBA" id="ARBA00022676"/>
    </source>
</evidence>
<dbReference type="PANTHER" id="PTHR10462">
    <property type="entry name" value="GLYCOSYLTRANSFERASE-RELATED"/>
    <property type="match status" value="1"/>
</dbReference>
<dbReference type="PANTHER" id="PTHR10462:SF49">
    <property type="entry name" value="GLOBOSIDE ALPHA-1,3-N-ACETYLGALACTOSAMINYLTRANSFERASE 1"/>
    <property type="match status" value="1"/>
</dbReference>
<keyword evidence="5" id="KW-0812">Transmembrane</keyword>
<dbReference type="GO" id="GO:0016020">
    <property type="term" value="C:membrane"/>
    <property type="evidence" value="ECO:0007669"/>
    <property type="project" value="UniProtKB-SubCell"/>
</dbReference>
<feature type="binding site" evidence="11">
    <location>
        <position position="202"/>
    </location>
    <ligand>
        <name>Mn(2+)</name>
        <dbReference type="ChEBI" id="CHEBI:29035"/>
    </ligand>
</feature>
<dbReference type="GO" id="GO:0005975">
    <property type="term" value="P:carbohydrate metabolic process"/>
    <property type="evidence" value="ECO:0007669"/>
    <property type="project" value="InterPro"/>
</dbReference>
<feature type="binding site" evidence="11">
    <location>
        <position position="200"/>
    </location>
    <ligand>
        <name>Mn(2+)</name>
        <dbReference type="ChEBI" id="CHEBI:29035"/>
    </ligand>
</feature>
<dbReference type="GO" id="GO:0016758">
    <property type="term" value="F:hexosyltransferase activity"/>
    <property type="evidence" value="ECO:0007669"/>
    <property type="project" value="InterPro"/>
</dbReference>
<dbReference type="InParanoid" id="A0A6P7XRQ0"/>
<gene>
    <name evidence="13" type="primary">LOC115466314</name>
</gene>
<dbReference type="RefSeq" id="XP_030053345.1">
    <property type="nucleotide sequence ID" value="XM_030197485.1"/>
</dbReference>
<feature type="binding site" evidence="10">
    <location>
        <position position="292"/>
    </location>
    <ligand>
        <name>an alpha-L-fucosyl-(1-&gt;2)-beta-D-galactosyl derivative</name>
        <dbReference type="ChEBI" id="CHEBI:140327"/>
    </ligand>
</feature>
<reference evidence="13" key="1">
    <citation type="submission" date="2025-08" db="UniProtKB">
        <authorList>
            <consortium name="RefSeq"/>
        </authorList>
    </citation>
    <scope>IDENTIFICATION</scope>
</reference>
<dbReference type="OrthoDB" id="10013941at2759"/>
<evidence type="ECO:0000313" key="13">
    <source>
        <dbReference type="RefSeq" id="XP_030053345.1"/>
    </source>
</evidence>
<dbReference type="AlphaFoldDB" id="A0A6P7XRQ0"/>
<proteinExistence type="inferred from homology"/>
<keyword evidence="3" id="KW-0328">Glycosyltransferase</keyword>
<dbReference type="GO" id="GO:0031982">
    <property type="term" value="C:vesicle"/>
    <property type="evidence" value="ECO:0007669"/>
    <property type="project" value="TreeGrafter"/>
</dbReference>
<evidence type="ECO:0000256" key="7">
    <source>
        <dbReference type="ARBA" id="ARBA00022989"/>
    </source>
</evidence>
<name>A0A6P7XRQ0_9AMPH</name>
<feature type="binding site" evidence="10">
    <location>
        <position position="222"/>
    </location>
    <ligand>
        <name>an alpha-L-fucosyl-(1-&gt;2)-beta-D-galactosyl derivative</name>
        <dbReference type="ChEBI" id="CHEBI:140327"/>
    </ligand>
</feature>
<feature type="binding site" evidence="10">
    <location>
        <position position="115"/>
    </location>
    <ligand>
        <name>UDP-N-acetyl-alpha-D-galactosamine</name>
        <dbReference type="ChEBI" id="CHEBI:67138"/>
    </ligand>
</feature>
<dbReference type="SUPFAM" id="SSF53448">
    <property type="entry name" value="Nucleotide-diphospho-sugar transferases"/>
    <property type="match status" value="1"/>
</dbReference>
<keyword evidence="6" id="KW-0735">Signal-anchor</keyword>
<evidence type="ECO:0000256" key="11">
    <source>
        <dbReference type="PIRSR" id="PIRSR605076-3"/>
    </source>
</evidence>
<evidence type="ECO:0000256" key="1">
    <source>
        <dbReference type="ARBA" id="ARBA00004606"/>
    </source>
</evidence>
<comment type="subcellular location">
    <subcellularLocation>
        <location evidence="1">Membrane</location>
        <topology evidence="1">Single-pass type II membrane protein</topology>
    </subcellularLocation>
</comment>
<keyword evidence="7" id="KW-1133">Transmembrane helix</keyword>
<sequence>MLNKKAKVHFSCFMLILGTLIGFLLSKWPEIGSLGWREPDVITLTVRMPENGSLPSRMIYGKPDIAKAPRRDVMVLSPWLAPIVWAGTFNRDLLMEEFQHKKYRIGLTVSAIGKYVKLLKKFLESTERYFMKGGMVTYYVFTDRPDKVKALSLEVNRPLKIITVPKYPTWGQVVLGRMEVLKNQSELLFQKEVDYVVSLDVDMVLFSHIGVEILGELVSVIHPAYYHSPRKDLPYERRPASQAFIPEDEGDFYYQANFFVGTVQRIYQLATACYEGIVKDKANDIQAVVYEESHFNKYLVYNKPTKLLSPEYIWTNNLWRLKDIRIKRIVHGEKKF</sequence>
<dbReference type="Proteomes" id="UP000515156">
    <property type="component" value="Chromosome 3"/>
</dbReference>
<feature type="binding site" evidence="10">
    <location>
        <begin position="200"/>
        <end position="202"/>
    </location>
    <ligand>
        <name>UDP-N-acetyl-alpha-D-galactosamine</name>
        <dbReference type="ChEBI" id="CHEBI:67138"/>
    </ligand>
</feature>
<evidence type="ECO:0000256" key="9">
    <source>
        <dbReference type="PIRSR" id="PIRSR605076-1"/>
    </source>
</evidence>
<protein>
    <submittedName>
        <fullName evidence="13">Histo-blood group ABO system transferase 1-like</fullName>
    </submittedName>
</protein>
<organism evidence="12 13">
    <name type="scientific">Microcaecilia unicolor</name>
    <dbReference type="NCBI Taxonomy" id="1415580"/>
    <lineage>
        <taxon>Eukaryota</taxon>
        <taxon>Metazoa</taxon>
        <taxon>Chordata</taxon>
        <taxon>Craniata</taxon>
        <taxon>Vertebrata</taxon>
        <taxon>Euteleostomi</taxon>
        <taxon>Amphibia</taxon>
        <taxon>Gymnophiona</taxon>
        <taxon>Siphonopidae</taxon>
        <taxon>Microcaecilia</taxon>
    </lineage>
</organism>
<evidence type="ECO:0000256" key="8">
    <source>
        <dbReference type="ARBA" id="ARBA00023136"/>
    </source>
</evidence>
<evidence type="ECO:0000256" key="2">
    <source>
        <dbReference type="ARBA" id="ARBA00010413"/>
    </source>
</evidence>
<dbReference type="GO" id="GO:0005794">
    <property type="term" value="C:Golgi apparatus"/>
    <property type="evidence" value="ECO:0007669"/>
    <property type="project" value="TreeGrafter"/>
</dbReference>
<keyword evidence="8" id="KW-0472">Membrane</keyword>
<dbReference type="Pfam" id="PF03414">
    <property type="entry name" value="Glyco_transf_6"/>
    <property type="match status" value="1"/>
</dbReference>
<dbReference type="InterPro" id="IPR029044">
    <property type="entry name" value="Nucleotide-diphossugar_trans"/>
</dbReference>
<dbReference type="InterPro" id="IPR005076">
    <property type="entry name" value="Glyco_trans_6"/>
</dbReference>
<dbReference type="GeneID" id="115466314"/>
<evidence type="ECO:0000256" key="10">
    <source>
        <dbReference type="PIRSR" id="PIRSR605076-2"/>
    </source>
</evidence>
<evidence type="ECO:0000313" key="12">
    <source>
        <dbReference type="Proteomes" id="UP000515156"/>
    </source>
</evidence>